<accession>W9WSM3</accession>
<dbReference type="RefSeq" id="XP_007747777.1">
    <property type="nucleotide sequence ID" value="XM_007749587.1"/>
</dbReference>
<dbReference type="GeneID" id="19193704"/>
<dbReference type="Proteomes" id="UP000019471">
    <property type="component" value="Unassembled WGS sequence"/>
</dbReference>
<dbReference type="Pfam" id="PF06985">
    <property type="entry name" value="HET"/>
    <property type="match status" value="1"/>
</dbReference>
<feature type="domain" description="Heterokaryon incompatibility" evidence="1">
    <location>
        <begin position="249"/>
        <end position="387"/>
    </location>
</feature>
<comment type="caution">
    <text evidence="2">The sequence shown here is derived from an EMBL/GenBank/DDBJ whole genome shotgun (WGS) entry which is preliminary data.</text>
</comment>
<dbReference type="eggNOG" id="ENOG502SQ1Q">
    <property type="taxonomic scope" value="Eukaryota"/>
</dbReference>
<dbReference type="OrthoDB" id="5135333at2759"/>
<name>W9WSM3_9EURO</name>
<sequence length="770" mass="85012">MPRVRPRGLQISVQKAVEDVESNTNAYDASLERHSDNPGFEGTTGVCDRCRRINWKTIWSIDQASVNEDLRRSAQEAFEPAPQKHGSVQSIGTGDGTVDAYSNVHWIVPVFDLGEVPAIDSQTCSLCSFLGSLAHTGTNDTAVERWYLGLSMQPLAPRHLYLVGRSHSWQRDTLMRGEVLYSEAAISKSTASSTVNDIPYKRLRVELDCCIQEIADDNETTLSTANIPDMLLINCHDRKIVPAPTGAVYMGLSYIWGPKQRSKDPFVTAAGEMNPLNLARTIEDAVTVTKELGLQYLWADRYCIDQTNPAHISQQLSLMHRIFKTAQAVIVALGDDDEAGLPGVASVPRVPMYSARTPNSKLLGFGPDLGAFYQLSHHKTRAWTFQESLLSTRMLCFTPTQVFLTCKHGSFKELLNGSLHTILPVEVAQSHGQVRSPLQRANLVGYQDARPFDLNSSINEYCSRRMTNEIDSLDAIKGYLANSGIKCVHGIPFYPPRAQNFEDQSIGDTTSAGACTGLTWLCEIQPVPSSFPQAQVDGSLCSKAPSWSWASCRPFAHYRPLLPIAGHECDHSYIIFSAEKLSLEDGTGKYEDWATSVKPDLNSYHFLHVTTRLAPFSIGPRALSNRQDTAVVLDWRFLDDVRVHLEKIELFADIRAPCSCHGDLNLPRAPTTGTGAIQGTAALLYIEKSGNPRDPAVGYWLALRQSSSREPMRRVGLIITTLKCDPVPDPVVRQGAVAPGTGPDLDWDMFREVLKTDMKADGHVGTVTIR</sequence>
<dbReference type="EMBL" id="AMGX01000015">
    <property type="protein sequence ID" value="EXJ67661.1"/>
    <property type="molecule type" value="Genomic_DNA"/>
</dbReference>
<organism evidence="2 3">
    <name type="scientific">Cladophialophora psammophila CBS 110553</name>
    <dbReference type="NCBI Taxonomy" id="1182543"/>
    <lineage>
        <taxon>Eukaryota</taxon>
        <taxon>Fungi</taxon>
        <taxon>Dikarya</taxon>
        <taxon>Ascomycota</taxon>
        <taxon>Pezizomycotina</taxon>
        <taxon>Eurotiomycetes</taxon>
        <taxon>Chaetothyriomycetidae</taxon>
        <taxon>Chaetothyriales</taxon>
        <taxon>Herpotrichiellaceae</taxon>
        <taxon>Cladophialophora</taxon>
    </lineage>
</organism>
<evidence type="ECO:0000313" key="3">
    <source>
        <dbReference type="Proteomes" id="UP000019471"/>
    </source>
</evidence>
<dbReference type="InterPro" id="IPR010730">
    <property type="entry name" value="HET"/>
</dbReference>
<proteinExistence type="predicted"/>
<protein>
    <recommendedName>
        <fullName evidence="1">Heterokaryon incompatibility domain-containing protein</fullName>
    </recommendedName>
</protein>
<keyword evidence="3" id="KW-1185">Reference proteome</keyword>
<reference evidence="2 3" key="1">
    <citation type="submission" date="2013-03" db="EMBL/GenBank/DDBJ databases">
        <title>The Genome Sequence of Cladophialophora psammophila CBS 110553.</title>
        <authorList>
            <consortium name="The Broad Institute Genomics Platform"/>
            <person name="Cuomo C."/>
            <person name="de Hoog S."/>
            <person name="Gorbushina A."/>
            <person name="Walker B."/>
            <person name="Young S.K."/>
            <person name="Zeng Q."/>
            <person name="Gargeya S."/>
            <person name="Fitzgerald M."/>
            <person name="Haas B."/>
            <person name="Abouelleil A."/>
            <person name="Allen A.W."/>
            <person name="Alvarado L."/>
            <person name="Arachchi H.M."/>
            <person name="Berlin A.M."/>
            <person name="Chapman S.B."/>
            <person name="Gainer-Dewar J."/>
            <person name="Goldberg J."/>
            <person name="Griggs A."/>
            <person name="Gujja S."/>
            <person name="Hansen M."/>
            <person name="Howarth C."/>
            <person name="Imamovic A."/>
            <person name="Ireland A."/>
            <person name="Larimer J."/>
            <person name="McCowan C."/>
            <person name="Murphy C."/>
            <person name="Pearson M."/>
            <person name="Poon T.W."/>
            <person name="Priest M."/>
            <person name="Roberts A."/>
            <person name="Saif S."/>
            <person name="Shea T."/>
            <person name="Sisk P."/>
            <person name="Sykes S."/>
            <person name="Wortman J."/>
            <person name="Nusbaum C."/>
            <person name="Birren B."/>
        </authorList>
    </citation>
    <scope>NUCLEOTIDE SEQUENCE [LARGE SCALE GENOMIC DNA]</scope>
    <source>
        <strain evidence="2 3">CBS 110553</strain>
    </source>
</reference>
<dbReference type="PANTHER" id="PTHR33112:SF1">
    <property type="entry name" value="HETEROKARYON INCOMPATIBILITY DOMAIN-CONTAINING PROTEIN"/>
    <property type="match status" value="1"/>
</dbReference>
<evidence type="ECO:0000313" key="2">
    <source>
        <dbReference type="EMBL" id="EXJ67661.1"/>
    </source>
</evidence>
<dbReference type="HOGENOM" id="CLU_362900_0_0_1"/>
<dbReference type="AlphaFoldDB" id="W9WSM3"/>
<gene>
    <name evidence="2" type="ORF">A1O5_09007</name>
</gene>
<dbReference type="PANTHER" id="PTHR33112">
    <property type="entry name" value="DOMAIN PROTEIN, PUTATIVE-RELATED"/>
    <property type="match status" value="1"/>
</dbReference>
<evidence type="ECO:0000259" key="1">
    <source>
        <dbReference type="Pfam" id="PF06985"/>
    </source>
</evidence>